<protein>
    <submittedName>
        <fullName evidence="1">Uncharacterized protein</fullName>
    </submittedName>
</protein>
<proteinExistence type="predicted"/>
<reference evidence="1 2" key="1">
    <citation type="submission" date="2021-01" db="EMBL/GenBank/DDBJ databases">
        <title>Whole genome shotgun sequence of Actinoplanes couchii NBRC 106145.</title>
        <authorList>
            <person name="Komaki H."/>
            <person name="Tamura T."/>
        </authorList>
    </citation>
    <scope>NUCLEOTIDE SEQUENCE [LARGE SCALE GENOMIC DNA]</scope>
    <source>
        <strain evidence="1 2">NBRC 106145</strain>
    </source>
</reference>
<keyword evidence="2" id="KW-1185">Reference proteome</keyword>
<comment type="caution">
    <text evidence="1">The sequence shown here is derived from an EMBL/GenBank/DDBJ whole genome shotgun (WGS) entry which is preliminary data.</text>
</comment>
<dbReference type="Proteomes" id="UP000612282">
    <property type="component" value="Unassembled WGS sequence"/>
</dbReference>
<accession>A0ABQ3XN27</accession>
<evidence type="ECO:0000313" key="1">
    <source>
        <dbReference type="EMBL" id="GID59920.1"/>
    </source>
</evidence>
<sequence>MDRFNTRMQPVMDKVFEECSGRPVDEVRPLLTRHWTADGGNPIPEPHLTQWATAISQGQRIVLQNGG</sequence>
<organism evidence="1 2">
    <name type="scientific">Actinoplanes couchii</name>
    <dbReference type="NCBI Taxonomy" id="403638"/>
    <lineage>
        <taxon>Bacteria</taxon>
        <taxon>Bacillati</taxon>
        <taxon>Actinomycetota</taxon>
        <taxon>Actinomycetes</taxon>
        <taxon>Micromonosporales</taxon>
        <taxon>Micromonosporaceae</taxon>
        <taxon>Actinoplanes</taxon>
    </lineage>
</organism>
<dbReference type="EMBL" id="BOMG01000102">
    <property type="protein sequence ID" value="GID59920.1"/>
    <property type="molecule type" value="Genomic_DNA"/>
</dbReference>
<gene>
    <name evidence="1" type="ORF">Aco03nite_083240</name>
</gene>
<name>A0ABQ3XN27_9ACTN</name>
<evidence type="ECO:0000313" key="2">
    <source>
        <dbReference type="Proteomes" id="UP000612282"/>
    </source>
</evidence>